<keyword evidence="3" id="KW-0540">Nuclease</keyword>
<evidence type="ECO:0000313" key="3">
    <source>
        <dbReference type="EMBL" id="MBM6400691.1"/>
    </source>
</evidence>
<proteinExistence type="predicted"/>
<dbReference type="CDD" id="cd00085">
    <property type="entry name" value="HNHc"/>
    <property type="match status" value="1"/>
</dbReference>
<accession>A0ABS2CNE4</accession>
<evidence type="ECO:0000259" key="2">
    <source>
        <dbReference type="SMART" id="SM00507"/>
    </source>
</evidence>
<protein>
    <submittedName>
        <fullName evidence="3">HNH endonuclease</fullName>
    </submittedName>
</protein>
<dbReference type="Proteomes" id="UP001430172">
    <property type="component" value="Unassembled WGS sequence"/>
</dbReference>
<feature type="region of interest" description="Disordered" evidence="1">
    <location>
        <begin position="436"/>
        <end position="474"/>
    </location>
</feature>
<evidence type="ECO:0000256" key="1">
    <source>
        <dbReference type="SAM" id="MobiDB-lite"/>
    </source>
</evidence>
<dbReference type="SMART" id="SM00507">
    <property type="entry name" value="HNHc"/>
    <property type="match status" value="1"/>
</dbReference>
<organism evidence="3 4">
    <name type="scientific">Phycicoccus sonneratiae</name>
    <dbReference type="NCBI Taxonomy" id="2807628"/>
    <lineage>
        <taxon>Bacteria</taxon>
        <taxon>Bacillati</taxon>
        <taxon>Actinomycetota</taxon>
        <taxon>Actinomycetes</taxon>
        <taxon>Micrococcales</taxon>
        <taxon>Intrasporangiaceae</taxon>
        <taxon>Phycicoccus</taxon>
    </lineage>
</organism>
<sequence>MADTSALLEAARTARDLLSDALGQPSRPGPVDECAEALGELQALMDVASAAQDLAIVGLAALESEWAEDGTVVTVRRAPGSVALDASAVVSGVLNVSAVHAEARVRDAVRRVVDGQRGDGTSTGLAGLHRAMAEGRLDGYRAQVVAFELEEVPAQVAATVVATLSDWFELEDAGHLRRRTRRLLAQISPDLLRQRAVRARAASSLRRWVDEPGVDTWHGTFPSEEACAAWAAIDALAQRYVAEGVCERVDRARAKALTDLVTQQATIDLQVVLTTPADTPDHPAHPAELAPGAAGDLVQVGTARAGEPMLVPCDWLAAAVAATTITGHDHTGRPRLLACDTGTGAPVDPDGDLSGSGYRPSARLAAFVRARDRHCRFPGCSVAARFCDLDHVRPWPTGPTSALNLACLCRRHHRTKQRPGWRAVLHPDASMTWTDPTGRVRTTHPPDQLHPVVLPDTGTDPPPAPSGNPSLVLPDGPHSTLEHLLEHRRDRPTCRIQVVRPAVELTLVPRGHRRRGGVPTPGPPPF</sequence>
<keyword evidence="4" id="KW-1185">Reference proteome</keyword>
<comment type="caution">
    <text evidence="3">The sequence shown here is derived from an EMBL/GenBank/DDBJ whole genome shotgun (WGS) entry which is preliminary data.</text>
</comment>
<keyword evidence="3" id="KW-0255">Endonuclease</keyword>
<dbReference type="EMBL" id="JAFDVD010000009">
    <property type="protein sequence ID" value="MBM6400691.1"/>
    <property type="molecule type" value="Genomic_DNA"/>
</dbReference>
<gene>
    <name evidence="3" type="ORF">JQN70_09870</name>
</gene>
<dbReference type="RefSeq" id="WP_204131159.1">
    <property type="nucleotide sequence ID" value="NZ_JAFDVD010000009.1"/>
</dbReference>
<dbReference type="InterPro" id="IPR003615">
    <property type="entry name" value="HNH_nuc"/>
</dbReference>
<feature type="domain" description="HNH nuclease" evidence="2">
    <location>
        <begin position="363"/>
        <end position="414"/>
    </location>
</feature>
<reference evidence="3" key="1">
    <citation type="submission" date="2021-02" db="EMBL/GenBank/DDBJ databases">
        <title>Phycicoccus sp. MQZ13P-5T, whole genome shotgun sequence.</title>
        <authorList>
            <person name="Tuo L."/>
        </authorList>
    </citation>
    <scope>NUCLEOTIDE SEQUENCE</scope>
    <source>
        <strain evidence="3">MQZ13P-5</strain>
    </source>
</reference>
<dbReference type="GO" id="GO:0004519">
    <property type="term" value="F:endonuclease activity"/>
    <property type="evidence" value="ECO:0007669"/>
    <property type="project" value="UniProtKB-KW"/>
</dbReference>
<keyword evidence="3" id="KW-0378">Hydrolase</keyword>
<name>A0ABS2CNE4_9MICO</name>
<evidence type="ECO:0000313" key="4">
    <source>
        <dbReference type="Proteomes" id="UP001430172"/>
    </source>
</evidence>